<gene>
    <name evidence="3" type="ORF">RND81_09G236500</name>
</gene>
<dbReference type="PANTHER" id="PTHR35719:SF5">
    <property type="entry name" value="T6K12.7 PROTEIN"/>
    <property type="match status" value="1"/>
</dbReference>
<dbReference type="EMBL" id="JBDFQZ010000009">
    <property type="protein sequence ID" value="KAK9692030.1"/>
    <property type="molecule type" value="Genomic_DNA"/>
</dbReference>
<evidence type="ECO:0000313" key="4">
    <source>
        <dbReference type="Proteomes" id="UP001443914"/>
    </source>
</evidence>
<keyword evidence="2" id="KW-1133">Transmembrane helix</keyword>
<evidence type="ECO:0000313" key="3">
    <source>
        <dbReference type="EMBL" id="KAK9692030.1"/>
    </source>
</evidence>
<reference evidence="3" key="1">
    <citation type="submission" date="2024-03" db="EMBL/GenBank/DDBJ databases">
        <title>WGS assembly of Saponaria officinalis var. Norfolk2.</title>
        <authorList>
            <person name="Jenkins J."/>
            <person name="Shu S."/>
            <person name="Grimwood J."/>
            <person name="Barry K."/>
            <person name="Goodstein D."/>
            <person name="Schmutz J."/>
            <person name="Leebens-Mack J."/>
            <person name="Osbourn A."/>
        </authorList>
    </citation>
    <scope>NUCLEOTIDE SEQUENCE [LARGE SCALE GENOMIC DNA]</scope>
    <source>
        <strain evidence="3">JIC</strain>
    </source>
</reference>
<comment type="caution">
    <text evidence="3">The sequence shown here is derived from an EMBL/GenBank/DDBJ whole genome shotgun (WGS) entry which is preliminary data.</text>
</comment>
<feature type="region of interest" description="Disordered" evidence="1">
    <location>
        <begin position="149"/>
        <end position="222"/>
    </location>
</feature>
<protein>
    <submittedName>
        <fullName evidence="3">Uncharacterized protein</fullName>
    </submittedName>
</protein>
<dbReference type="PANTHER" id="PTHR35719">
    <property type="entry name" value="OS01G0680600 PROTEIN"/>
    <property type="match status" value="1"/>
</dbReference>
<feature type="transmembrane region" description="Helical" evidence="2">
    <location>
        <begin position="266"/>
        <end position="284"/>
    </location>
</feature>
<evidence type="ECO:0000256" key="1">
    <source>
        <dbReference type="SAM" id="MobiDB-lite"/>
    </source>
</evidence>
<accession>A0AAW1IS81</accession>
<organism evidence="3 4">
    <name type="scientific">Saponaria officinalis</name>
    <name type="common">Common soapwort</name>
    <name type="synonym">Lychnis saponaria</name>
    <dbReference type="NCBI Taxonomy" id="3572"/>
    <lineage>
        <taxon>Eukaryota</taxon>
        <taxon>Viridiplantae</taxon>
        <taxon>Streptophyta</taxon>
        <taxon>Embryophyta</taxon>
        <taxon>Tracheophyta</taxon>
        <taxon>Spermatophyta</taxon>
        <taxon>Magnoliopsida</taxon>
        <taxon>eudicotyledons</taxon>
        <taxon>Gunneridae</taxon>
        <taxon>Pentapetalae</taxon>
        <taxon>Caryophyllales</taxon>
        <taxon>Caryophyllaceae</taxon>
        <taxon>Caryophylleae</taxon>
        <taxon>Saponaria</taxon>
    </lineage>
</organism>
<name>A0AAW1IS81_SAPOF</name>
<sequence>MGSTHLVLFLSSSPINYLTINPRKTPQIPNFFPQFRSSSTSRSNRSTNSDAFPSGRFDFDDDFRRKKRRNWWSDDEDDENDDEDDDEEFVFWEEPNPIDWVFKVLSIFGWMVPAIIISTLFGTETNNSLIMALILPLGQTALSLVMDRLGGTPSPASNSSPRYKSRRRRRPKNRPNSDNPFVRNSYGNQKNTEARNSKSRTSSNTSSVDKAGESGSRFGGWDELDQQLGTSTGFSREAQSREVNGVQRQDVWSGKLSRTRTREKPLLMRLLIAVFPLLGSWTRFLF</sequence>
<feature type="compositionally biased region" description="Basic residues" evidence="1">
    <location>
        <begin position="163"/>
        <end position="173"/>
    </location>
</feature>
<evidence type="ECO:0000256" key="2">
    <source>
        <dbReference type="SAM" id="Phobius"/>
    </source>
</evidence>
<dbReference type="AlphaFoldDB" id="A0AAW1IS81"/>
<keyword evidence="2" id="KW-0812">Transmembrane</keyword>
<dbReference type="Proteomes" id="UP001443914">
    <property type="component" value="Unassembled WGS sequence"/>
</dbReference>
<proteinExistence type="predicted"/>
<keyword evidence="4" id="KW-1185">Reference proteome</keyword>
<keyword evidence="2" id="KW-0472">Membrane</keyword>
<feature type="transmembrane region" description="Helical" evidence="2">
    <location>
        <begin position="100"/>
        <end position="122"/>
    </location>
</feature>